<keyword evidence="2" id="KW-1185">Reference proteome</keyword>
<evidence type="ECO:0000313" key="1">
    <source>
        <dbReference type="EMBL" id="KRG30041.1"/>
    </source>
</evidence>
<protein>
    <submittedName>
        <fullName evidence="1">Uncharacterized protein</fullName>
    </submittedName>
</protein>
<dbReference type="EMBL" id="LKTP01000003">
    <property type="protein sequence ID" value="KRG30041.1"/>
    <property type="molecule type" value="Genomic_DNA"/>
</dbReference>
<reference evidence="1" key="1">
    <citation type="submission" date="2015-10" db="EMBL/GenBank/DDBJ databases">
        <title>Draft genome sequence of Salegentibacter mishustinae KCTC 12263.</title>
        <authorList>
            <person name="Lin W."/>
            <person name="Zheng Q."/>
        </authorList>
    </citation>
    <scope>NUCLEOTIDE SEQUENCE [LARGE SCALE GENOMIC DNA]</scope>
    <source>
        <strain evidence="1">KCTC 12263</strain>
    </source>
</reference>
<name>A0A0Q9ZCR6_9FLAO</name>
<evidence type="ECO:0000313" key="2">
    <source>
        <dbReference type="Proteomes" id="UP000051643"/>
    </source>
</evidence>
<gene>
    <name evidence="1" type="ORF">APR42_14840</name>
</gene>
<dbReference type="Proteomes" id="UP000051643">
    <property type="component" value="Unassembled WGS sequence"/>
</dbReference>
<sequence length="218" mass="26029">MSELIERSNSIKFYHDCDFNLESTYFDAKKKLFELTFSINQASYDVPIEHEEWKIKCEETIDFRGFNNKILLPYIKIEIIEKHPLLLEYQEGKTDFFIKDAPLNLNEFYGEISMILEKEFGNWIKLDDLFWNLEDCFTKDKEKYLAISDSLLETVKTICGKYNIHYRSGKRQTGKDLGFYNKPNSKLLIFGNTDVCPNHYNFKQHYVIAKNFEFERIK</sequence>
<proteinExistence type="predicted"/>
<dbReference type="OrthoDB" id="1249795at2"/>
<accession>A0A0Q9ZCR6</accession>
<comment type="caution">
    <text evidence="1">The sequence shown here is derived from an EMBL/GenBank/DDBJ whole genome shotgun (WGS) entry which is preliminary data.</text>
</comment>
<organism evidence="1 2">
    <name type="scientific">Salegentibacter mishustinae</name>
    <dbReference type="NCBI Taxonomy" id="270918"/>
    <lineage>
        <taxon>Bacteria</taxon>
        <taxon>Pseudomonadati</taxon>
        <taxon>Bacteroidota</taxon>
        <taxon>Flavobacteriia</taxon>
        <taxon>Flavobacteriales</taxon>
        <taxon>Flavobacteriaceae</taxon>
        <taxon>Salegentibacter</taxon>
    </lineage>
</organism>
<dbReference type="RefSeq" id="WP_103294416.1">
    <property type="nucleotide sequence ID" value="NZ_BMWR01000008.1"/>
</dbReference>
<dbReference type="AlphaFoldDB" id="A0A0Q9ZCR6"/>